<evidence type="ECO:0000256" key="1">
    <source>
        <dbReference type="SAM" id="MobiDB-lite"/>
    </source>
</evidence>
<feature type="compositionally biased region" description="Low complexity" evidence="1">
    <location>
        <begin position="419"/>
        <end position="438"/>
    </location>
</feature>
<protein>
    <submittedName>
        <fullName evidence="2">Uncharacterized protein</fullName>
    </submittedName>
</protein>
<name>A0ABD6EES4_9BILA</name>
<dbReference type="Proteomes" id="UP001608902">
    <property type="component" value="Unassembled WGS sequence"/>
</dbReference>
<reference evidence="2 3" key="1">
    <citation type="submission" date="2024-08" db="EMBL/GenBank/DDBJ databases">
        <title>Gnathostoma spinigerum genome.</title>
        <authorList>
            <person name="Gonzalez-Bertolin B."/>
            <person name="Monzon S."/>
            <person name="Zaballos A."/>
            <person name="Jimenez P."/>
            <person name="Dekumyoy P."/>
            <person name="Varona S."/>
            <person name="Cuesta I."/>
            <person name="Sumanam S."/>
            <person name="Adisakwattana P."/>
            <person name="Gasser R.B."/>
            <person name="Hernandez-Gonzalez A."/>
            <person name="Young N.D."/>
            <person name="Perteguer M.J."/>
        </authorList>
    </citation>
    <scope>NUCLEOTIDE SEQUENCE [LARGE SCALE GENOMIC DNA]</scope>
    <source>
        <strain evidence="2">AL3</strain>
        <tissue evidence="2">Liver</tissue>
    </source>
</reference>
<dbReference type="EMBL" id="JBGFUD010002598">
    <property type="protein sequence ID" value="MFH4977772.1"/>
    <property type="molecule type" value="Genomic_DNA"/>
</dbReference>
<organism evidence="2 3">
    <name type="scientific">Gnathostoma spinigerum</name>
    <dbReference type="NCBI Taxonomy" id="75299"/>
    <lineage>
        <taxon>Eukaryota</taxon>
        <taxon>Metazoa</taxon>
        <taxon>Ecdysozoa</taxon>
        <taxon>Nematoda</taxon>
        <taxon>Chromadorea</taxon>
        <taxon>Rhabditida</taxon>
        <taxon>Spirurina</taxon>
        <taxon>Gnathostomatomorpha</taxon>
        <taxon>Gnathostomatoidea</taxon>
        <taxon>Gnathostomatidae</taxon>
        <taxon>Gnathostoma</taxon>
    </lineage>
</organism>
<comment type="caution">
    <text evidence="2">The sequence shown here is derived from an EMBL/GenBank/DDBJ whole genome shotgun (WGS) entry which is preliminary data.</text>
</comment>
<accession>A0ABD6EES4</accession>
<dbReference type="AlphaFoldDB" id="A0ABD6EES4"/>
<gene>
    <name evidence="2" type="ORF">AB6A40_004481</name>
</gene>
<keyword evidence="3" id="KW-1185">Reference proteome</keyword>
<proteinExistence type="predicted"/>
<feature type="region of interest" description="Disordered" evidence="1">
    <location>
        <begin position="412"/>
        <end position="441"/>
    </location>
</feature>
<evidence type="ECO:0000313" key="2">
    <source>
        <dbReference type="EMBL" id="MFH4977772.1"/>
    </source>
</evidence>
<evidence type="ECO:0000313" key="3">
    <source>
        <dbReference type="Proteomes" id="UP001608902"/>
    </source>
</evidence>
<sequence length="487" mass="52580">MQHHITHLEDEYFGWLMQICDRIIAHEAFTPTQRQRVAVWKRSLRKVFNFSTGRKGMPRSSLHNNGTGNGRLHTDHPGHTTPVKFNSVQCSASSSSSVSSCGVKQSTSCPAVSQETSNSSPSTLEAALAAVLPLANANVSQKTAYYMGMVSVATLLSSPSQMKQLQEMLVHANPSSPQLQQQFLAHILAQSTLSQPANLPPPLSSATKSPIGISPSVTSPYVPSSVFPTNIHSSANVSSIFDMNSGIGHHMNHKNTTWQYQQQQTDFSPKCSMPRCPCYHPGDQSIQVRPEVAPLASSSGTHPPQPATIMAKSMYTQNKISDCHSLSKPNLTPRPQSIQSNTNFQWNIGKVPLLKLADSNFSYDSTASSYSFNYELNHDLSNDSICSKGMPKSGSQDSSLFGAPLPTWKNIVSPSPMTGSTSASDYSSSCSERSSGAGSPPGPGLMVYNFAPENPCGDLESMCRDVADMNLKADMQLQHVGLLPSNT</sequence>